<dbReference type="NCBIfam" id="TIGR00252">
    <property type="entry name" value="YraN family protein"/>
    <property type="match status" value="1"/>
</dbReference>
<keyword evidence="4" id="KW-1185">Reference proteome</keyword>
<dbReference type="RefSeq" id="WP_263571163.1">
    <property type="nucleotide sequence ID" value="NZ_JAJIRN010000004.1"/>
</dbReference>
<evidence type="ECO:0000313" key="4">
    <source>
        <dbReference type="Proteomes" id="UP001209701"/>
    </source>
</evidence>
<reference evidence="3 4" key="1">
    <citation type="submission" date="2021-11" db="EMBL/GenBank/DDBJ databases">
        <authorList>
            <person name="Liang Q."/>
            <person name="Mou H."/>
            <person name="Liu Z."/>
        </authorList>
    </citation>
    <scope>NUCLEOTIDE SEQUENCE [LARGE SCALE GENOMIC DNA]</scope>
    <source>
        <strain evidence="3 4">CHU3</strain>
    </source>
</reference>
<dbReference type="PANTHER" id="PTHR34039:SF1">
    <property type="entry name" value="UPF0102 PROTEIN YRAN"/>
    <property type="match status" value="1"/>
</dbReference>
<protein>
    <recommendedName>
        <fullName evidence="2">UPF0102 protein LNV07_10795</fullName>
    </recommendedName>
</protein>
<proteinExistence type="inferred from homology"/>
<dbReference type="InterPro" id="IPR011856">
    <property type="entry name" value="tRNA_endonuc-like_dom_sf"/>
</dbReference>
<dbReference type="PANTHER" id="PTHR34039">
    <property type="entry name" value="UPF0102 PROTEIN YRAN"/>
    <property type="match status" value="1"/>
</dbReference>
<dbReference type="NCBIfam" id="NF009150">
    <property type="entry name" value="PRK12497.1-3"/>
    <property type="match status" value="1"/>
</dbReference>
<dbReference type="Gene3D" id="3.40.1350.10">
    <property type="match status" value="1"/>
</dbReference>
<comment type="similarity">
    <text evidence="1 2">Belongs to the UPF0102 family.</text>
</comment>
<dbReference type="Proteomes" id="UP001209701">
    <property type="component" value="Unassembled WGS sequence"/>
</dbReference>
<dbReference type="EMBL" id="JAJIRN010000004">
    <property type="protein sequence ID" value="MCV2368575.1"/>
    <property type="molecule type" value="Genomic_DNA"/>
</dbReference>
<evidence type="ECO:0000256" key="2">
    <source>
        <dbReference type="HAMAP-Rule" id="MF_00048"/>
    </source>
</evidence>
<evidence type="ECO:0000313" key="3">
    <source>
        <dbReference type="EMBL" id="MCV2368575.1"/>
    </source>
</evidence>
<gene>
    <name evidence="3" type="ORF">LNV07_10795</name>
</gene>
<organism evidence="3 4">
    <name type="scientific">Roseateles oligotrophus</name>
    <dbReference type="NCBI Taxonomy" id="1769250"/>
    <lineage>
        <taxon>Bacteria</taxon>
        <taxon>Pseudomonadati</taxon>
        <taxon>Pseudomonadota</taxon>
        <taxon>Betaproteobacteria</taxon>
        <taxon>Burkholderiales</taxon>
        <taxon>Sphaerotilaceae</taxon>
        <taxon>Roseateles</taxon>
    </lineage>
</organism>
<sequence length="129" mass="13979">MFKWGSPKTLGSEAEDLALQYLQRQGLRLVERNYRVAAGPRARGGEVDLILRDGAGTLVFVEVRARAGLSHGGAAASVTKTKQRRLIYAAQHYLLNVATPPPCRFDVLAIDGDVIEWIQAAFDTGPTGS</sequence>
<dbReference type="InterPro" id="IPR003509">
    <property type="entry name" value="UPF0102_YraN-like"/>
</dbReference>
<name>A0ABT2YF04_9BURK</name>
<accession>A0ABT2YF04</accession>
<evidence type="ECO:0000256" key="1">
    <source>
        <dbReference type="ARBA" id="ARBA00006738"/>
    </source>
</evidence>
<dbReference type="InterPro" id="IPR011335">
    <property type="entry name" value="Restrct_endonuc-II-like"/>
</dbReference>
<comment type="caution">
    <text evidence="3">The sequence shown here is derived from an EMBL/GenBank/DDBJ whole genome shotgun (WGS) entry which is preliminary data.</text>
</comment>
<dbReference type="HAMAP" id="MF_00048">
    <property type="entry name" value="UPF0102"/>
    <property type="match status" value="1"/>
</dbReference>
<dbReference type="SUPFAM" id="SSF52980">
    <property type="entry name" value="Restriction endonuclease-like"/>
    <property type="match status" value="1"/>
</dbReference>
<dbReference type="CDD" id="cd20736">
    <property type="entry name" value="PoNe_Nuclease"/>
    <property type="match status" value="1"/>
</dbReference>
<dbReference type="Pfam" id="PF02021">
    <property type="entry name" value="UPF0102"/>
    <property type="match status" value="1"/>
</dbReference>